<reference evidence="1" key="1">
    <citation type="submission" date="2024-03" db="EMBL/GenBank/DDBJ databases">
        <authorList>
            <consortium name="ELIXIR-Norway"/>
            <consortium name="Elixir Norway"/>
        </authorList>
    </citation>
    <scope>NUCLEOTIDE SEQUENCE</scope>
</reference>
<organism evidence="1 2">
    <name type="scientific">Sphagnum jensenii</name>
    <dbReference type="NCBI Taxonomy" id="128206"/>
    <lineage>
        <taxon>Eukaryota</taxon>
        <taxon>Viridiplantae</taxon>
        <taxon>Streptophyta</taxon>
        <taxon>Embryophyta</taxon>
        <taxon>Bryophyta</taxon>
        <taxon>Sphagnophytina</taxon>
        <taxon>Sphagnopsida</taxon>
        <taxon>Sphagnales</taxon>
        <taxon>Sphagnaceae</taxon>
        <taxon>Sphagnum</taxon>
    </lineage>
</organism>
<proteinExistence type="predicted"/>
<accession>A0ABP1AS48</accession>
<sequence>MVALVTIQLIRVRSCVRPLVRFRAEWFRLRFLVSVRPSSFLTVVPDSFRGVRPSPFVHSDYGFVSVRPSSFAFVLPEFPEPYLFVAFRRRVRSRYCCRISSLRVSLLHRPGVAVILTAASTHVARSVFEIPLTILKKKNMRSCCSAAGGCAFVLFLGLK</sequence>
<evidence type="ECO:0000313" key="1">
    <source>
        <dbReference type="EMBL" id="CAK9865417.1"/>
    </source>
</evidence>
<gene>
    <name evidence="1" type="ORF">CSSPJE1EN2_LOCUS8412</name>
</gene>
<name>A0ABP1AS48_9BRYO</name>
<protein>
    <submittedName>
        <fullName evidence="1">Uncharacterized protein</fullName>
    </submittedName>
</protein>
<dbReference type="EMBL" id="OZ023716">
    <property type="protein sequence ID" value="CAK9865417.1"/>
    <property type="molecule type" value="Genomic_DNA"/>
</dbReference>
<keyword evidence="2" id="KW-1185">Reference proteome</keyword>
<dbReference type="Proteomes" id="UP001497522">
    <property type="component" value="Chromosome 15"/>
</dbReference>
<evidence type="ECO:0000313" key="2">
    <source>
        <dbReference type="Proteomes" id="UP001497522"/>
    </source>
</evidence>